<feature type="compositionally biased region" description="Pro residues" evidence="1">
    <location>
        <begin position="32"/>
        <end position="45"/>
    </location>
</feature>
<dbReference type="Proteomes" id="UP001165090">
    <property type="component" value="Unassembled WGS sequence"/>
</dbReference>
<feature type="compositionally biased region" description="Polar residues" evidence="1">
    <location>
        <begin position="1"/>
        <end position="18"/>
    </location>
</feature>
<reference evidence="2 3" key="1">
    <citation type="journal article" date="2023" name="IScience">
        <title>Expanded male sex-determining region conserved during the evolution of homothallism in the green alga Volvox.</title>
        <authorList>
            <person name="Yamamoto K."/>
            <person name="Matsuzaki R."/>
            <person name="Mahakham W."/>
            <person name="Heman W."/>
            <person name="Sekimoto H."/>
            <person name="Kawachi M."/>
            <person name="Minakuchi Y."/>
            <person name="Toyoda A."/>
            <person name="Nozaki H."/>
        </authorList>
    </citation>
    <scope>NUCLEOTIDE SEQUENCE [LARGE SCALE GENOMIC DNA]</scope>
    <source>
        <strain evidence="2 3">NIES-4468</strain>
    </source>
</reference>
<gene>
    <name evidence="2" type="ORF">VaNZ11_000659</name>
</gene>
<feature type="non-terminal residue" evidence="2">
    <location>
        <position position="1"/>
    </location>
</feature>
<evidence type="ECO:0000256" key="1">
    <source>
        <dbReference type="SAM" id="MobiDB-lite"/>
    </source>
</evidence>
<name>A0ABQ5RMU7_9CHLO</name>
<feature type="region of interest" description="Disordered" evidence="1">
    <location>
        <begin position="1"/>
        <end position="50"/>
    </location>
</feature>
<dbReference type="EMBL" id="BSDZ01000003">
    <property type="protein sequence ID" value="GLI58892.1"/>
    <property type="molecule type" value="Genomic_DNA"/>
</dbReference>
<comment type="caution">
    <text evidence="2">The sequence shown here is derived from an EMBL/GenBank/DDBJ whole genome shotgun (WGS) entry which is preliminary data.</text>
</comment>
<accession>A0ABQ5RMU7</accession>
<evidence type="ECO:0000313" key="2">
    <source>
        <dbReference type="EMBL" id="GLI58892.1"/>
    </source>
</evidence>
<evidence type="ECO:0000313" key="3">
    <source>
        <dbReference type="Proteomes" id="UP001165090"/>
    </source>
</evidence>
<feature type="compositionally biased region" description="Low complexity" evidence="1">
    <location>
        <begin position="19"/>
        <end position="30"/>
    </location>
</feature>
<proteinExistence type="predicted"/>
<organism evidence="2 3">
    <name type="scientific">Volvox africanus</name>
    <dbReference type="NCBI Taxonomy" id="51714"/>
    <lineage>
        <taxon>Eukaryota</taxon>
        <taxon>Viridiplantae</taxon>
        <taxon>Chlorophyta</taxon>
        <taxon>core chlorophytes</taxon>
        <taxon>Chlorophyceae</taxon>
        <taxon>CS clade</taxon>
        <taxon>Chlamydomonadales</taxon>
        <taxon>Volvocaceae</taxon>
        <taxon>Volvox</taxon>
    </lineage>
</organism>
<keyword evidence="3" id="KW-1185">Reference proteome</keyword>
<sequence>FVRNSRVTFKYSHSGNGEASQPQAPADAASHPLPPQLPQPQPSPGPSLGGPVRVISPFLLASAPGNVASLPLSETRFMGPFYVKVISTAQVMEWIWLDSLREIETPW</sequence>
<protein>
    <submittedName>
        <fullName evidence="2">Uncharacterized protein</fullName>
    </submittedName>
</protein>